<comment type="caution">
    <text evidence="2">The sequence shown here is derived from an EMBL/GenBank/DDBJ whole genome shotgun (WGS) entry which is preliminary data.</text>
</comment>
<keyword evidence="3" id="KW-1185">Reference proteome</keyword>
<dbReference type="EMBL" id="VHII01000017">
    <property type="protein sequence ID" value="KAF1377571.1"/>
    <property type="molecule type" value="Genomic_DNA"/>
</dbReference>
<evidence type="ECO:0000256" key="1">
    <source>
        <dbReference type="SAM" id="MobiDB-lite"/>
    </source>
</evidence>
<reference evidence="2 3" key="1">
    <citation type="submission" date="2019-06" db="EMBL/GenBank/DDBJ databases">
        <title>A chromosome-scale genome assembly of the European perch, Perca fluviatilis.</title>
        <authorList>
            <person name="Roques C."/>
            <person name="Zahm M."/>
            <person name="Cabau C."/>
            <person name="Klopp C."/>
            <person name="Bouchez O."/>
            <person name="Donnadieu C."/>
            <person name="Kuhl H."/>
            <person name="Gislard M."/>
            <person name="Guendouz S."/>
            <person name="Journot L."/>
            <person name="Haffray P."/>
            <person name="Bestin A."/>
            <person name="Morvezen R."/>
            <person name="Feron R."/>
            <person name="Wen M."/>
            <person name="Jouanno E."/>
            <person name="Herpin A."/>
            <person name="Schartl M."/>
            <person name="Postlethwait J."/>
            <person name="Schaerlinger B."/>
            <person name="Chardard D."/>
            <person name="Lecocq T."/>
            <person name="Poncet C."/>
            <person name="Jaffrelo L."/>
            <person name="Lampietro C."/>
            <person name="Guiguen Y."/>
        </authorList>
    </citation>
    <scope>NUCLEOTIDE SEQUENCE [LARGE SCALE GENOMIC DNA]</scope>
    <source>
        <tissue evidence="2">Blood</tissue>
    </source>
</reference>
<dbReference type="Gene3D" id="2.30.29.30">
    <property type="entry name" value="Pleckstrin-homology domain (PH domain)/Phosphotyrosine-binding domain (PTB)"/>
    <property type="match status" value="1"/>
</dbReference>
<name>A0A6A5DU57_PERFL</name>
<dbReference type="PANTHER" id="PTHR10663">
    <property type="entry name" value="GUANYL-NUCLEOTIDE EXCHANGE FACTOR"/>
    <property type="match status" value="1"/>
</dbReference>
<sequence length="342" mass="38375">MAKSSDLKLFLESSLNEIFKATVSDILDSVDRTLSEYQGTIHRIESENEGLKRLLFAQKSTESAAKDVREQDATEKSFTSEWNSRLVSSTQGSFKMSICSSDKKSFRRKQKDKMRESISPSSFLLQTDHMVERPCMNTAEVGVSTPNLISVKAEPGLDESGAIDLSQPPSLLNLTMRPIKNESTEVSFDSHDAYAPLPPSTGLKQESRGSDSEVKVTIVSDTYMQDGQFIKTEEEEQSGVLQYGDNDIFSKQELDHAMRYYPESEIDPEATSRQVVEPETADWRVFLFQASSKVEMYSWISRINLVSALHSSPPFPAAVGSQRRFFRPILPCSQSAQTLCYI</sequence>
<evidence type="ECO:0000313" key="3">
    <source>
        <dbReference type="Proteomes" id="UP000465112"/>
    </source>
</evidence>
<organism evidence="2 3">
    <name type="scientific">Perca fluviatilis</name>
    <name type="common">European perch</name>
    <dbReference type="NCBI Taxonomy" id="8168"/>
    <lineage>
        <taxon>Eukaryota</taxon>
        <taxon>Metazoa</taxon>
        <taxon>Chordata</taxon>
        <taxon>Craniata</taxon>
        <taxon>Vertebrata</taxon>
        <taxon>Euteleostomi</taxon>
        <taxon>Actinopterygii</taxon>
        <taxon>Neopterygii</taxon>
        <taxon>Teleostei</taxon>
        <taxon>Neoteleostei</taxon>
        <taxon>Acanthomorphata</taxon>
        <taxon>Eupercaria</taxon>
        <taxon>Perciformes</taxon>
        <taxon>Percoidei</taxon>
        <taxon>Percidae</taxon>
        <taxon>Percinae</taxon>
        <taxon>Perca</taxon>
    </lineage>
</organism>
<dbReference type="InterPro" id="IPR011993">
    <property type="entry name" value="PH-like_dom_sf"/>
</dbReference>
<proteinExistence type="predicted"/>
<gene>
    <name evidence="2" type="ORF">PFLUV_G00202170</name>
</gene>
<accession>A0A6A5DU57</accession>
<protein>
    <submittedName>
        <fullName evidence="2">Uncharacterized protein</fullName>
    </submittedName>
</protein>
<dbReference type="SUPFAM" id="SSF50729">
    <property type="entry name" value="PH domain-like"/>
    <property type="match status" value="1"/>
</dbReference>
<feature type="region of interest" description="Disordered" evidence="1">
    <location>
        <begin position="185"/>
        <end position="211"/>
    </location>
</feature>
<dbReference type="AlphaFoldDB" id="A0A6A5DU57"/>
<dbReference type="Proteomes" id="UP000465112">
    <property type="component" value="Chromosome 17"/>
</dbReference>
<dbReference type="PANTHER" id="PTHR10663:SF338">
    <property type="entry name" value="PH AND SEC7 DOMAIN-CONTAINING PROTEIN 4"/>
    <property type="match status" value="1"/>
</dbReference>
<evidence type="ECO:0000313" key="2">
    <source>
        <dbReference type="EMBL" id="KAF1377571.1"/>
    </source>
</evidence>